<dbReference type="Proteomes" id="UP000030060">
    <property type="component" value="Unassembled WGS sequence"/>
</dbReference>
<proteinExistence type="predicted"/>
<evidence type="ECO:0000313" key="1">
    <source>
        <dbReference type="EMBL" id="KGE68987.1"/>
    </source>
</evidence>
<name>A0A0A1Z878_PSEFL</name>
<gene>
    <name evidence="1" type="ORF">K814_0105295</name>
</gene>
<evidence type="ECO:0000313" key="2">
    <source>
        <dbReference type="Proteomes" id="UP000030060"/>
    </source>
</evidence>
<protein>
    <submittedName>
        <fullName evidence="1">Uncharacterized protein</fullName>
    </submittedName>
</protein>
<sequence length="317" mass="36181">MIGNRYVYDRGVEGLAWVTVQTDGVQIVKKDVSYGAHSISLHTIDDLGGADKLRDEATLLNYLSPLLSDQKHLTPADFKKVLLDAGEFLPRIWRGHRGNPFLDQYDVLNPQLVYGRSFMGSVVASESLFKEVSEVFRFVEPDQPNYGVFSHKLRELLILLCTEIEANWKPIYDLNYPSKQVTRHTTKDYFLLKAPLRLGSYKARLKDYPHCSFSPYVSWDGTAPTSSLTWYDAYNAVKHDRESNFHRSTLEHVLNACAALHILQVTQWGPSLFDVMDSPRYSIFEVTEFPNVPISEVYVPLIGTESDFSTSRPYETI</sequence>
<organism evidence="1 2">
    <name type="scientific">Pseudomonas fluorescens LMG 5329</name>
    <dbReference type="NCBI Taxonomy" id="1324332"/>
    <lineage>
        <taxon>Bacteria</taxon>
        <taxon>Pseudomonadati</taxon>
        <taxon>Pseudomonadota</taxon>
        <taxon>Gammaproteobacteria</taxon>
        <taxon>Pseudomonadales</taxon>
        <taxon>Pseudomonadaceae</taxon>
        <taxon>Pseudomonas</taxon>
    </lineage>
</organism>
<accession>A0A0A1Z878</accession>
<dbReference type="AlphaFoldDB" id="A0A0A1Z878"/>
<comment type="caution">
    <text evidence="1">The sequence shown here is derived from an EMBL/GenBank/DDBJ whole genome shotgun (WGS) entry which is preliminary data.</text>
</comment>
<reference evidence="1 2" key="1">
    <citation type="journal article" date="2013" name="Genome Announc.">
        <title>Draft Genome Sequence of Pseudomonas fluorescens LMG 5329, a White Line-Inducing Principle-Producing Bioindicator for the Mushroom Pathogen Pseudomonas tolaasii.</title>
        <authorList>
            <person name="Ghequire M.G."/>
            <person name="Rokni-Zadeh H."/>
            <person name="Zarrineh P."/>
            <person name="De Mot R."/>
        </authorList>
    </citation>
    <scope>NUCLEOTIDE SEQUENCE [LARGE SCALE GENOMIC DNA]</scope>
    <source>
        <strain evidence="1 2">LMG 5329</strain>
    </source>
</reference>
<dbReference type="EMBL" id="ASGY01000037">
    <property type="protein sequence ID" value="KGE68987.1"/>
    <property type="molecule type" value="Genomic_DNA"/>
</dbReference>